<comment type="caution">
    <text evidence="2">The sequence shown here is derived from an EMBL/GenBank/DDBJ whole genome shotgun (WGS) entry which is preliminary data.</text>
</comment>
<dbReference type="Proteomes" id="UP000189739">
    <property type="component" value="Unassembled WGS sequence"/>
</dbReference>
<feature type="transmembrane region" description="Helical" evidence="1">
    <location>
        <begin position="31"/>
        <end position="60"/>
    </location>
</feature>
<protein>
    <recommendedName>
        <fullName evidence="4">DUF5362 domain-containing protein</fullName>
    </recommendedName>
</protein>
<evidence type="ECO:0000313" key="3">
    <source>
        <dbReference type="Proteomes" id="UP000189739"/>
    </source>
</evidence>
<feature type="transmembrane region" description="Helical" evidence="1">
    <location>
        <begin position="128"/>
        <end position="156"/>
    </location>
</feature>
<dbReference type="RefSeq" id="WP_078346860.1">
    <property type="nucleotide sequence ID" value="NZ_MBTF01000003.1"/>
</dbReference>
<proteinExistence type="predicted"/>
<dbReference type="InterPro" id="IPR035287">
    <property type="entry name" value="DUF5362"/>
</dbReference>
<gene>
    <name evidence="2" type="ORF">BC343_21525</name>
</gene>
<evidence type="ECO:0000256" key="1">
    <source>
        <dbReference type="SAM" id="Phobius"/>
    </source>
</evidence>
<evidence type="ECO:0000313" key="2">
    <source>
        <dbReference type="EMBL" id="OOQ61033.1"/>
    </source>
</evidence>
<dbReference type="AlphaFoldDB" id="A0A1S9PJA7"/>
<evidence type="ECO:0008006" key="4">
    <source>
        <dbReference type="Google" id="ProtNLM"/>
    </source>
</evidence>
<sequence length="160" mass="17079">MDTTHFPDAADEPQLLISIDAKQYLQTAGKWATFLGIVGFIMTGLVAVMALFIGAIFAAMAQFNPMMAAIPAGVGTLLTVVYLLMALLSFFFALYLFQFGSRVKKAIAFNDTAEAALAFSKLKSFFKLWGIITIVVFAFYILAFAFGIVAGIAGAAGAHA</sequence>
<feature type="transmembrane region" description="Helical" evidence="1">
    <location>
        <begin position="72"/>
        <end position="97"/>
    </location>
</feature>
<organism evidence="2 3">
    <name type="scientific">Mucilaginibacter pedocola</name>
    <dbReference type="NCBI Taxonomy" id="1792845"/>
    <lineage>
        <taxon>Bacteria</taxon>
        <taxon>Pseudomonadati</taxon>
        <taxon>Bacteroidota</taxon>
        <taxon>Sphingobacteriia</taxon>
        <taxon>Sphingobacteriales</taxon>
        <taxon>Sphingobacteriaceae</taxon>
        <taxon>Mucilaginibacter</taxon>
    </lineage>
</organism>
<dbReference type="Pfam" id="PF17319">
    <property type="entry name" value="DUF5362"/>
    <property type="match status" value="1"/>
</dbReference>
<keyword evidence="1" id="KW-1133">Transmembrane helix</keyword>
<dbReference type="STRING" id="1792845.BC343_21525"/>
<accession>A0A1S9PJA7</accession>
<keyword evidence="1" id="KW-0472">Membrane</keyword>
<dbReference type="OrthoDB" id="1121797at2"/>
<name>A0A1S9PJA7_9SPHI</name>
<dbReference type="EMBL" id="MBTF01000003">
    <property type="protein sequence ID" value="OOQ61033.1"/>
    <property type="molecule type" value="Genomic_DNA"/>
</dbReference>
<keyword evidence="1" id="KW-0812">Transmembrane</keyword>
<reference evidence="2 3" key="1">
    <citation type="submission" date="2016-07" db="EMBL/GenBank/DDBJ databases">
        <title>Genomic analysis of zinc-resistant bacterium Mucilaginibacter pedocola TBZ30.</title>
        <authorList>
            <person name="Huang J."/>
            <person name="Tang J."/>
        </authorList>
    </citation>
    <scope>NUCLEOTIDE SEQUENCE [LARGE SCALE GENOMIC DNA]</scope>
    <source>
        <strain evidence="2 3">TBZ30</strain>
    </source>
</reference>
<keyword evidence="3" id="KW-1185">Reference proteome</keyword>